<organism evidence="1 2">
    <name type="scientific">Sporosarcina psychrophila</name>
    <name type="common">Bacillus psychrophilus</name>
    <dbReference type="NCBI Taxonomy" id="1476"/>
    <lineage>
        <taxon>Bacteria</taxon>
        <taxon>Bacillati</taxon>
        <taxon>Bacillota</taxon>
        <taxon>Bacilli</taxon>
        <taxon>Bacillales</taxon>
        <taxon>Caryophanaceae</taxon>
        <taxon>Sporosarcina</taxon>
    </lineage>
</organism>
<protein>
    <submittedName>
        <fullName evidence="1">Membrane protein YjdF</fullName>
    </submittedName>
</protein>
<name>A0ABV2K914_SPOPS</name>
<dbReference type="EMBL" id="JBEPME010000003">
    <property type="protein sequence ID" value="MET3657576.1"/>
    <property type="molecule type" value="Genomic_DNA"/>
</dbReference>
<keyword evidence="2" id="KW-1185">Reference proteome</keyword>
<reference evidence="1 2" key="1">
    <citation type="submission" date="2024-06" db="EMBL/GenBank/DDBJ databases">
        <title>Sorghum-associated microbial communities from plants grown in Nebraska, USA.</title>
        <authorList>
            <person name="Schachtman D."/>
        </authorList>
    </citation>
    <scope>NUCLEOTIDE SEQUENCE [LARGE SCALE GENOMIC DNA]</scope>
    <source>
        <strain evidence="1 2">1288</strain>
    </source>
</reference>
<accession>A0ABV2K914</accession>
<evidence type="ECO:0000313" key="2">
    <source>
        <dbReference type="Proteomes" id="UP001549104"/>
    </source>
</evidence>
<comment type="caution">
    <text evidence="1">The sequence shown here is derived from an EMBL/GenBank/DDBJ whole genome shotgun (WGS) entry which is preliminary data.</text>
</comment>
<dbReference type="Proteomes" id="UP001549104">
    <property type="component" value="Unassembled WGS sequence"/>
</dbReference>
<proteinExistence type="predicted"/>
<evidence type="ECO:0000313" key="1">
    <source>
        <dbReference type="EMBL" id="MET3657576.1"/>
    </source>
</evidence>
<gene>
    <name evidence="1" type="ORF">ABIC55_002663</name>
</gene>
<sequence>MAKYMIGLAWICSVRVGYDRLAKYMIGLAMDVLGGSKI</sequence>